<dbReference type="EMBL" id="JACPUR010000040">
    <property type="protein sequence ID" value="MBI3129303.1"/>
    <property type="molecule type" value="Genomic_DNA"/>
</dbReference>
<evidence type="ECO:0000259" key="1">
    <source>
        <dbReference type="Pfam" id="PF02211"/>
    </source>
</evidence>
<feature type="domain" description="Nitrile hydratase beta subunit" evidence="1">
    <location>
        <begin position="3"/>
        <end position="94"/>
    </location>
</feature>
<reference evidence="2" key="1">
    <citation type="submission" date="2020-07" db="EMBL/GenBank/DDBJ databases">
        <title>Huge and variable diversity of episymbiotic CPR bacteria and DPANN archaea in groundwater ecosystems.</title>
        <authorList>
            <person name="He C.Y."/>
            <person name="Keren R."/>
            <person name="Whittaker M."/>
            <person name="Farag I.F."/>
            <person name="Doudna J."/>
            <person name="Cate J.H.D."/>
            <person name="Banfield J.F."/>
        </authorList>
    </citation>
    <scope>NUCLEOTIDE SEQUENCE</scope>
    <source>
        <strain evidence="2">NC_groundwater_763_Ag_S-0.2um_68_21</strain>
    </source>
</reference>
<gene>
    <name evidence="2" type="ORF">HYZ11_16970</name>
</gene>
<dbReference type="AlphaFoldDB" id="A0A932I3A4"/>
<dbReference type="Pfam" id="PF02211">
    <property type="entry name" value="NHase_beta_C"/>
    <property type="match status" value="1"/>
</dbReference>
<sequence>MEQTRFQVGQRVKVKNLYPPGHIRTCPYVRGKTGVVSRYFGRYKNPELLAYGKDGLPARELYWVEFSVNDLWDHKPGKPQDKLRIEIYEHWLEPA</sequence>
<dbReference type="InterPro" id="IPR024690">
    <property type="entry name" value="CN_hydtase_beta_dom_C"/>
</dbReference>
<name>A0A932I3A4_UNCTE</name>
<dbReference type="InterPro" id="IPR008990">
    <property type="entry name" value="Elect_transpt_acc-like_dom_sf"/>
</dbReference>
<evidence type="ECO:0000313" key="2">
    <source>
        <dbReference type="EMBL" id="MBI3129303.1"/>
    </source>
</evidence>
<comment type="caution">
    <text evidence="2">The sequence shown here is derived from an EMBL/GenBank/DDBJ whole genome shotgun (WGS) entry which is preliminary data.</text>
</comment>
<protein>
    <submittedName>
        <fullName evidence="2">Nitrile hydratase subunit beta</fullName>
    </submittedName>
</protein>
<dbReference type="Gene3D" id="2.30.30.50">
    <property type="match status" value="1"/>
</dbReference>
<dbReference type="SUPFAM" id="SSF50090">
    <property type="entry name" value="Electron transport accessory proteins"/>
    <property type="match status" value="1"/>
</dbReference>
<accession>A0A932I3A4</accession>
<dbReference type="Proteomes" id="UP000782312">
    <property type="component" value="Unassembled WGS sequence"/>
</dbReference>
<proteinExistence type="predicted"/>
<evidence type="ECO:0000313" key="3">
    <source>
        <dbReference type="Proteomes" id="UP000782312"/>
    </source>
</evidence>
<organism evidence="2 3">
    <name type="scientific">Tectimicrobiota bacterium</name>
    <dbReference type="NCBI Taxonomy" id="2528274"/>
    <lineage>
        <taxon>Bacteria</taxon>
        <taxon>Pseudomonadati</taxon>
        <taxon>Nitrospinota/Tectimicrobiota group</taxon>
        <taxon>Candidatus Tectimicrobiota</taxon>
    </lineage>
</organism>